<proteinExistence type="predicted"/>
<name>A0ABR1B1I3_POLSC</name>
<keyword evidence="2" id="KW-1185">Reference proteome</keyword>
<sequence>MKKSTSTYFTLLAQGKGRGRERRIKRREGSFWSNPTGKRLHGKDEAGEGRVRSIAEVSPDKTKINVCNFWQKEKKVCLGVTVGGSLSDATGKGKQQKESG</sequence>
<accession>A0ABR1B1I3</accession>
<dbReference type="Proteomes" id="UP001359485">
    <property type="component" value="Unassembled WGS sequence"/>
</dbReference>
<organism evidence="1 2">
    <name type="scientific">Polyplax serrata</name>
    <name type="common">Common mouse louse</name>
    <dbReference type="NCBI Taxonomy" id="468196"/>
    <lineage>
        <taxon>Eukaryota</taxon>
        <taxon>Metazoa</taxon>
        <taxon>Ecdysozoa</taxon>
        <taxon>Arthropoda</taxon>
        <taxon>Hexapoda</taxon>
        <taxon>Insecta</taxon>
        <taxon>Pterygota</taxon>
        <taxon>Neoptera</taxon>
        <taxon>Paraneoptera</taxon>
        <taxon>Psocodea</taxon>
        <taxon>Troctomorpha</taxon>
        <taxon>Phthiraptera</taxon>
        <taxon>Anoplura</taxon>
        <taxon>Polyplacidae</taxon>
        <taxon>Polyplax</taxon>
    </lineage>
</organism>
<protein>
    <submittedName>
        <fullName evidence="1">Uncharacterized protein</fullName>
    </submittedName>
</protein>
<evidence type="ECO:0000313" key="2">
    <source>
        <dbReference type="Proteomes" id="UP001359485"/>
    </source>
</evidence>
<reference evidence="1 2" key="1">
    <citation type="submission" date="2023-09" db="EMBL/GenBank/DDBJ databases">
        <title>Genomes of two closely related lineages of the louse Polyplax serrata with different host specificities.</title>
        <authorList>
            <person name="Martinu J."/>
            <person name="Tarabai H."/>
            <person name="Stefka J."/>
            <person name="Hypsa V."/>
        </authorList>
    </citation>
    <scope>NUCLEOTIDE SEQUENCE [LARGE SCALE GENOMIC DNA]</scope>
    <source>
        <strain evidence="1">98ZLc_SE</strain>
    </source>
</reference>
<evidence type="ECO:0000313" key="1">
    <source>
        <dbReference type="EMBL" id="KAK6633367.1"/>
    </source>
</evidence>
<gene>
    <name evidence="1" type="ORF">RUM44_003969</name>
</gene>
<dbReference type="EMBL" id="JAWJWF010000004">
    <property type="protein sequence ID" value="KAK6633367.1"/>
    <property type="molecule type" value="Genomic_DNA"/>
</dbReference>
<comment type="caution">
    <text evidence="1">The sequence shown here is derived from an EMBL/GenBank/DDBJ whole genome shotgun (WGS) entry which is preliminary data.</text>
</comment>